<evidence type="ECO:0000313" key="2">
    <source>
        <dbReference type="Proteomes" id="UP000188235"/>
    </source>
</evidence>
<dbReference type="Gene3D" id="3.40.50.300">
    <property type="entry name" value="P-loop containing nucleotide triphosphate hydrolases"/>
    <property type="match status" value="1"/>
</dbReference>
<organism evidence="1 2">
    <name type="scientific">Tessaracoccus flavescens</name>
    <dbReference type="NCBI Taxonomy" id="399497"/>
    <lineage>
        <taxon>Bacteria</taxon>
        <taxon>Bacillati</taxon>
        <taxon>Actinomycetota</taxon>
        <taxon>Actinomycetes</taxon>
        <taxon>Propionibacteriales</taxon>
        <taxon>Propionibacteriaceae</taxon>
        <taxon>Tessaracoccus</taxon>
    </lineage>
</organism>
<dbReference type="Proteomes" id="UP000188235">
    <property type="component" value="Chromosome"/>
</dbReference>
<evidence type="ECO:0000313" key="1">
    <source>
        <dbReference type="EMBL" id="AQP50821.1"/>
    </source>
</evidence>
<dbReference type="EMBL" id="CP019607">
    <property type="protein sequence ID" value="AQP50821.1"/>
    <property type="molecule type" value="Genomic_DNA"/>
</dbReference>
<keyword evidence="2" id="KW-1185">Reference proteome</keyword>
<dbReference type="Pfam" id="PF13671">
    <property type="entry name" value="AAA_33"/>
    <property type="match status" value="1"/>
</dbReference>
<dbReference type="InterPro" id="IPR027417">
    <property type="entry name" value="P-loop_NTPase"/>
</dbReference>
<proteinExistence type="predicted"/>
<dbReference type="SUPFAM" id="SSF52540">
    <property type="entry name" value="P-loop containing nucleoside triphosphate hydrolases"/>
    <property type="match status" value="1"/>
</dbReference>
<dbReference type="KEGG" id="tfa:BW733_08260"/>
<reference evidence="1 2" key="1">
    <citation type="journal article" date="2008" name="Int. J. Syst. Evol. Microbiol.">
        <title>Tessaracoccus flavescens sp. nov., isolated from marine sediment.</title>
        <authorList>
            <person name="Lee D.W."/>
            <person name="Lee S.D."/>
        </authorList>
    </citation>
    <scope>NUCLEOTIDE SEQUENCE [LARGE SCALE GENOMIC DNA]</scope>
    <source>
        <strain evidence="1 2">SST-39T</strain>
    </source>
</reference>
<sequence>MSITIVSGLPGSGKSTVARALAERRDRGVHLDTDDVGERFVVSGAVLPGQDPGDEAEAQLALRRLNLADLARNFADAGFDVAISDVVLWPALWEEYVRRLGPSLLLVILTPSLEAIAERDAGRAKQVAAHWTHLKADLDAWTEAPGLRLDTTGQRVDDTVAAVEGWLSSGR</sequence>
<protein>
    <submittedName>
        <fullName evidence="1">Uncharacterized protein</fullName>
    </submittedName>
</protein>
<accession>A0A1Q2CXN2</accession>
<name>A0A1Q2CXN2_9ACTN</name>
<gene>
    <name evidence="1" type="ORF">BW733_08260</name>
</gene>
<dbReference type="OrthoDB" id="9811893at2"/>
<dbReference type="RefSeq" id="WP_077349534.1">
    <property type="nucleotide sequence ID" value="NZ_CP019607.1"/>
</dbReference>
<dbReference type="AlphaFoldDB" id="A0A1Q2CXN2"/>
<dbReference type="STRING" id="399497.BW733_08260"/>